<dbReference type="InterPro" id="IPR007014">
    <property type="entry name" value="FUN14"/>
</dbReference>
<feature type="transmembrane region" description="Helical" evidence="6">
    <location>
        <begin position="46"/>
        <end position="66"/>
    </location>
</feature>
<dbReference type="GO" id="GO:0005741">
    <property type="term" value="C:mitochondrial outer membrane"/>
    <property type="evidence" value="ECO:0007669"/>
    <property type="project" value="TreeGrafter"/>
</dbReference>
<evidence type="ECO:0000256" key="1">
    <source>
        <dbReference type="ARBA" id="ARBA00004370"/>
    </source>
</evidence>
<gene>
    <name evidence="7" type="ORF">ASTO00021_LOCUS2116</name>
</gene>
<protein>
    <recommendedName>
        <fullName evidence="8">EF-hand domain-containing protein</fullName>
    </recommendedName>
</protein>
<proteinExistence type="inferred from homology"/>
<feature type="transmembrane region" description="Helical" evidence="6">
    <location>
        <begin position="20"/>
        <end position="40"/>
    </location>
</feature>
<dbReference type="PANTHER" id="PTHR21346:SF0">
    <property type="entry name" value="RE45833P"/>
    <property type="match status" value="1"/>
</dbReference>
<keyword evidence="3 6" id="KW-0812">Transmembrane</keyword>
<name>A0A7S3PES6_9STRA</name>
<comment type="similarity">
    <text evidence="2">Belongs to the FUN14 family.</text>
</comment>
<keyword evidence="4 6" id="KW-1133">Transmembrane helix</keyword>
<dbReference type="Pfam" id="PF04930">
    <property type="entry name" value="FUN14"/>
    <property type="match status" value="1"/>
</dbReference>
<organism evidence="7">
    <name type="scientific">Aplanochytrium stocchinoi</name>
    <dbReference type="NCBI Taxonomy" id="215587"/>
    <lineage>
        <taxon>Eukaryota</taxon>
        <taxon>Sar</taxon>
        <taxon>Stramenopiles</taxon>
        <taxon>Bigyra</taxon>
        <taxon>Labyrinthulomycetes</taxon>
        <taxon>Thraustochytrida</taxon>
        <taxon>Thraustochytriidae</taxon>
        <taxon>Aplanochytrium</taxon>
    </lineage>
</organism>
<comment type="subcellular location">
    <subcellularLocation>
        <location evidence="1">Membrane</location>
    </subcellularLocation>
</comment>
<evidence type="ECO:0000256" key="3">
    <source>
        <dbReference type="ARBA" id="ARBA00022692"/>
    </source>
</evidence>
<evidence type="ECO:0000256" key="5">
    <source>
        <dbReference type="ARBA" id="ARBA00023136"/>
    </source>
</evidence>
<evidence type="ECO:0000256" key="4">
    <source>
        <dbReference type="ARBA" id="ARBA00022989"/>
    </source>
</evidence>
<accession>A0A7S3PES6</accession>
<evidence type="ECO:0000313" key="7">
    <source>
        <dbReference type="EMBL" id="CAE0431779.1"/>
    </source>
</evidence>
<evidence type="ECO:0000256" key="2">
    <source>
        <dbReference type="ARBA" id="ARBA00009160"/>
    </source>
</evidence>
<evidence type="ECO:0008006" key="8">
    <source>
        <dbReference type="Google" id="ProtNLM"/>
    </source>
</evidence>
<dbReference type="AlphaFoldDB" id="A0A7S3PES6"/>
<dbReference type="PANTHER" id="PTHR21346">
    <property type="entry name" value="FUN14 DOMAIN CONTAINING"/>
    <property type="match status" value="1"/>
</dbReference>
<sequence length="288" mass="31668">MTQSKDGTITLTDGRKDKLISAGGQLSFGAFSGLISGYALRQGGKVVGLLAGTGFMFLQSLAYMGYIEVDWRKVERSYKLFLDKDGDEEVTMKDFKMLFNDTNEMLKFNLPSGAGFTGGLAYGLTGSLRATALAPIAYTGAISAVLGEIPFDILDECEKLGIKTPRDMMANAPSMESLQNSIASMDTLQKLGSRIGGMIKKPADPQVKYQPFLKSLGLQELRDLEANIKHSSQKTEEIPQLKLLGYGGDDKEILLDQIENQKRIIKGRYFVFRFSFLDCFGSLGIFQN</sequence>
<feature type="transmembrane region" description="Helical" evidence="6">
    <location>
        <begin position="270"/>
        <end position="287"/>
    </location>
</feature>
<evidence type="ECO:0000256" key="6">
    <source>
        <dbReference type="SAM" id="Phobius"/>
    </source>
</evidence>
<dbReference type="EMBL" id="HBIN01003095">
    <property type="protein sequence ID" value="CAE0431779.1"/>
    <property type="molecule type" value="Transcribed_RNA"/>
</dbReference>
<dbReference type="GO" id="GO:0000422">
    <property type="term" value="P:autophagy of mitochondrion"/>
    <property type="evidence" value="ECO:0007669"/>
    <property type="project" value="TreeGrafter"/>
</dbReference>
<reference evidence="7" key="1">
    <citation type="submission" date="2021-01" db="EMBL/GenBank/DDBJ databases">
        <authorList>
            <person name="Corre E."/>
            <person name="Pelletier E."/>
            <person name="Niang G."/>
            <person name="Scheremetjew M."/>
            <person name="Finn R."/>
            <person name="Kale V."/>
            <person name="Holt S."/>
            <person name="Cochrane G."/>
            <person name="Meng A."/>
            <person name="Brown T."/>
            <person name="Cohen L."/>
        </authorList>
    </citation>
    <scope>NUCLEOTIDE SEQUENCE</scope>
    <source>
        <strain evidence="7">GSBS06</strain>
    </source>
</reference>
<keyword evidence="5 6" id="KW-0472">Membrane</keyword>